<dbReference type="Proteomes" id="UP000650224">
    <property type="component" value="Unassembled WGS sequence"/>
</dbReference>
<comment type="caution">
    <text evidence="1">The sequence shown here is derived from an EMBL/GenBank/DDBJ whole genome shotgun (WGS) entry which is preliminary data.</text>
</comment>
<dbReference type="AlphaFoldDB" id="A0A8I0LGC5"/>
<evidence type="ECO:0000313" key="2">
    <source>
        <dbReference type="Proteomes" id="UP000650224"/>
    </source>
</evidence>
<gene>
    <name evidence="1" type="ORF">H9627_13710</name>
</gene>
<accession>A0A8I0LGC5</accession>
<protein>
    <recommendedName>
        <fullName evidence="3">PIN domain-containing protein</fullName>
    </recommendedName>
</protein>
<keyword evidence="2" id="KW-1185">Reference proteome</keyword>
<evidence type="ECO:0000313" key="1">
    <source>
        <dbReference type="EMBL" id="MBD8031353.1"/>
    </source>
</evidence>
<name>A0A8I0LGC5_9CORY</name>
<dbReference type="RefSeq" id="WP_191734583.1">
    <property type="nucleotide sequence ID" value="NZ_JACSPR010000015.1"/>
</dbReference>
<sequence>MPKVVFVDTSVLCNLLPVPGLDQQASEISAQMADRLREDDALYVLPITTVIETGNHIAQIKNGDHRRKTADRFSQMLSLIIEKKAPWTLHDIAWNRTFLEMLMAGAGTGTSYIDHASAGVGTGDLCILTECYQYQQRTKMDATIWSLDQALAAYGT</sequence>
<organism evidence="1 2">
    <name type="scientific">Corynebacterium gallinarum</name>
    <dbReference type="NCBI Taxonomy" id="2762214"/>
    <lineage>
        <taxon>Bacteria</taxon>
        <taxon>Bacillati</taxon>
        <taxon>Actinomycetota</taxon>
        <taxon>Actinomycetes</taxon>
        <taxon>Mycobacteriales</taxon>
        <taxon>Corynebacteriaceae</taxon>
        <taxon>Corynebacterium</taxon>
    </lineage>
</organism>
<reference evidence="1 2" key="1">
    <citation type="submission" date="2020-08" db="EMBL/GenBank/DDBJ databases">
        <title>A Genomic Blueprint of the Chicken Gut Microbiome.</title>
        <authorList>
            <person name="Gilroy R."/>
            <person name="Ravi A."/>
            <person name="Getino M."/>
            <person name="Pursley I."/>
            <person name="Horton D.L."/>
            <person name="Alikhan N.-F."/>
            <person name="Baker D."/>
            <person name="Gharbi K."/>
            <person name="Hall N."/>
            <person name="Watson M."/>
            <person name="Adriaenssens E.M."/>
            <person name="Foster-Nyarko E."/>
            <person name="Jarju S."/>
            <person name="Secka A."/>
            <person name="Antonio M."/>
            <person name="Oren A."/>
            <person name="Chaudhuri R."/>
            <person name="La Ragione R.M."/>
            <person name="Hildebrand F."/>
            <person name="Pallen M.J."/>
        </authorList>
    </citation>
    <scope>NUCLEOTIDE SEQUENCE [LARGE SCALE GENOMIC DNA]</scope>
    <source>
        <strain evidence="1 2">Sa1YVA5</strain>
    </source>
</reference>
<dbReference type="EMBL" id="JACSPR010000015">
    <property type="protein sequence ID" value="MBD8031353.1"/>
    <property type="molecule type" value="Genomic_DNA"/>
</dbReference>
<proteinExistence type="predicted"/>
<evidence type="ECO:0008006" key="3">
    <source>
        <dbReference type="Google" id="ProtNLM"/>
    </source>
</evidence>